<proteinExistence type="predicted"/>
<dbReference type="EnsemblMetazoa" id="GPAI043221-RA">
    <property type="protein sequence ID" value="GPAI043221-PA"/>
    <property type="gene ID" value="GPAI043221"/>
</dbReference>
<organism evidence="2 3">
    <name type="scientific">Glossina pallidipes</name>
    <name type="common">Tsetse fly</name>
    <dbReference type="NCBI Taxonomy" id="7398"/>
    <lineage>
        <taxon>Eukaryota</taxon>
        <taxon>Metazoa</taxon>
        <taxon>Ecdysozoa</taxon>
        <taxon>Arthropoda</taxon>
        <taxon>Hexapoda</taxon>
        <taxon>Insecta</taxon>
        <taxon>Pterygota</taxon>
        <taxon>Neoptera</taxon>
        <taxon>Endopterygota</taxon>
        <taxon>Diptera</taxon>
        <taxon>Brachycera</taxon>
        <taxon>Muscomorpha</taxon>
        <taxon>Hippoboscoidea</taxon>
        <taxon>Glossinidae</taxon>
        <taxon>Glossina</taxon>
    </lineage>
</organism>
<dbReference type="AlphaFoldDB" id="A0A1B0AEJ2"/>
<dbReference type="Proteomes" id="UP000092445">
    <property type="component" value="Unassembled WGS sequence"/>
</dbReference>
<keyword evidence="1" id="KW-1133">Transmembrane helix</keyword>
<name>A0A1B0AEJ2_GLOPL</name>
<feature type="transmembrane region" description="Helical" evidence="1">
    <location>
        <begin position="34"/>
        <end position="52"/>
    </location>
</feature>
<evidence type="ECO:0000256" key="1">
    <source>
        <dbReference type="SAM" id="Phobius"/>
    </source>
</evidence>
<keyword evidence="1" id="KW-0812">Transmembrane</keyword>
<accession>A0A1B0AEJ2</accession>
<reference evidence="2" key="2">
    <citation type="submission" date="2020-05" db="UniProtKB">
        <authorList>
            <consortium name="EnsemblMetazoa"/>
        </authorList>
    </citation>
    <scope>IDENTIFICATION</scope>
    <source>
        <strain evidence="2">IAEA</strain>
    </source>
</reference>
<keyword evidence="1" id="KW-0472">Membrane</keyword>
<reference evidence="3" key="1">
    <citation type="submission" date="2014-03" db="EMBL/GenBank/DDBJ databases">
        <authorList>
            <person name="Aksoy S."/>
            <person name="Warren W."/>
            <person name="Wilson R.K."/>
        </authorList>
    </citation>
    <scope>NUCLEOTIDE SEQUENCE [LARGE SCALE GENOMIC DNA]</scope>
    <source>
        <strain evidence="3">IAEA</strain>
    </source>
</reference>
<evidence type="ECO:0000313" key="2">
    <source>
        <dbReference type="EnsemblMetazoa" id="GPAI043221-PA"/>
    </source>
</evidence>
<keyword evidence="3" id="KW-1185">Reference proteome</keyword>
<dbReference type="VEuPathDB" id="VectorBase:GPAI043221"/>
<feature type="transmembrane region" description="Helical" evidence="1">
    <location>
        <begin position="72"/>
        <end position="94"/>
    </location>
</feature>
<sequence length="114" mass="13292">MQLLSESRLRSQNFVLKNKLGSKFFPFPHRQAKLIYKTSMIVCLICWMLLAHMNVEMELECYRGRESAYIKFVMEILIGVNMSNKIVIALSFVADMLDRRVLKTVHAGKMLNYS</sequence>
<protein>
    <submittedName>
        <fullName evidence="2">Uncharacterized protein</fullName>
    </submittedName>
</protein>
<evidence type="ECO:0000313" key="3">
    <source>
        <dbReference type="Proteomes" id="UP000092445"/>
    </source>
</evidence>